<proteinExistence type="predicted"/>
<keyword evidence="1" id="KW-0472">Membrane</keyword>
<evidence type="ECO:0000313" key="3">
    <source>
        <dbReference type="Proteomes" id="UP000295055"/>
    </source>
</evidence>
<comment type="caution">
    <text evidence="2">The sequence shown here is derived from an EMBL/GenBank/DDBJ whole genome shotgun (WGS) entry which is preliminary data.</text>
</comment>
<protein>
    <submittedName>
        <fullName evidence="2">Uncharacterized protein</fullName>
    </submittedName>
</protein>
<name>A0A4R3NPZ5_9GAMM</name>
<evidence type="ECO:0000313" key="2">
    <source>
        <dbReference type="EMBL" id="TCT36878.1"/>
    </source>
</evidence>
<organism evidence="2 3">
    <name type="scientific">Providencia alcalifaciens</name>
    <dbReference type="NCBI Taxonomy" id="126385"/>
    <lineage>
        <taxon>Bacteria</taxon>
        <taxon>Pseudomonadati</taxon>
        <taxon>Pseudomonadota</taxon>
        <taxon>Gammaproteobacteria</taxon>
        <taxon>Enterobacterales</taxon>
        <taxon>Morganellaceae</taxon>
        <taxon>Providencia</taxon>
    </lineage>
</organism>
<reference evidence="2 3" key="1">
    <citation type="submission" date="2019-03" db="EMBL/GenBank/DDBJ databases">
        <title>Genomic analyses of the natural microbiome of Caenorhabditis elegans.</title>
        <authorList>
            <person name="Samuel B."/>
        </authorList>
    </citation>
    <scope>NUCLEOTIDE SEQUENCE [LARGE SCALE GENOMIC DNA]</scope>
    <source>
        <strain evidence="2 3">JUb102</strain>
    </source>
</reference>
<accession>A0A4R3NPZ5</accession>
<dbReference type="AlphaFoldDB" id="A0A4R3NPZ5"/>
<keyword evidence="1" id="KW-0812">Transmembrane</keyword>
<sequence>MKNQEYVPVVVFYIVSIPDVRKQKNRALIIGAWITISYSHINILLIFS</sequence>
<evidence type="ECO:0000256" key="1">
    <source>
        <dbReference type="SAM" id="Phobius"/>
    </source>
</evidence>
<feature type="transmembrane region" description="Helical" evidence="1">
    <location>
        <begin position="27"/>
        <end position="47"/>
    </location>
</feature>
<gene>
    <name evidence="2" type="ORF">EC835_102340</name>
</gene>
<dbReference type="EMBL" id="SMAS01000002">
    <property type="protein sequence ID" value="TCT36878.1"/>
    <property type="molecule type" value="Genomic_DNA"/>
</dbReference>
<keyword evidence="1" id="KW-1133">Transmembrane helix</keyword>
<dbReference type="Proteomes" id="UP000295055">
    <property type="component" value="Unassembled WGS sequence"/>
</dbReference>